<evidence type="ECO:0000256" key="1">
    <source>
        <dbReference type="ARBA" id="ARBA00022722"/>
    </source>
</evidence>
<feature type="signal peptide" evidence="4">
    <location>
        <begin position="1"/>
        <end position="21"/>
    </location>
</feature>
<dbReference type="PROSITE" id="PS01284">
    <property type="entry name" value="TNASE_2"/>
    <property type="match status" value="1"/>
</dbReference>
<dbReference type="PROSITE" id="PS50830">
    <property type="entry name" value="TNASE_3"/>
    <property type="match status" value="1"/>
</dbReference>
<evidence type="ECO:0000256" key="2">
    <source>
        <dbReference type="ARBA" id="ARBA00022759"/>
    </source>
</evidence>
<protein>
    <submittedName>
        <fullName evidence="6">Thermonuclease family protein</fullName>
    </submittedName>
</protein>
<reference evidence="6 7" key="1">
    <citation type="submission" date="2019-09" db="EMBL/GenBank/DDBJ databases">
        <title>Non-baumannii Acinetobacter spp. carrying blaNDM-1 isolated in China.</title>
        <authorList>
            <person name="Cui C."/>
            <person name="Chen C."/>
            <person name="Sun J."/>
            <person name="Liu Y."/>
        </authorList>
    </citation>
    <scope>NUCLEOTIDE SEQUENCE [LARGE SCALE GENOMIC DNA]</scope>
    <source>
        <strain evidence="6 7">B18</strain>
        <plasmid evidence="7">pb18-1</plasmid>
    </source>
</reference>
<feature type="chain" id="PRO_5025492147" evidence="4">
    <location>
        <begin position="22"/>
        <end position="166"/>
    </location>
</feature>
<keyword evidence="4" id="KW-0732">Signal</keyword>
<keyword evidence="2" id="KW-0255">Endonuclease</keyword>
<evidence type="ECO:0000259" key="5">
    <source>
        <dbReference type="PROSITE" id="PS50830"/>
    </source>
</evidence>
<dbReference type="SUPFAM" id="SSF50199">
    <property type="entry name" value="Staphylococcal nuclease"/>
    <property type="match status" value="1"/>
</dbReference>
<proteinExistence type="predicted"/>
<keyword evidence="6" id="KW-0614">Plasmid</keyword>
<evidence type="ECO:0000313" key="6">
    <source>
        <dbReference type="EMBL" id="QIC71787.1"/>
    </source>
</evidence>
<dbReference type="GO" id="GO:0003676">
    <property type="term" value="F:nucleic acid binding"/>
    <property type="evidence" value="ECO:0007669"/>
    <property type="project" value="InterPro"/>
</dbReference>
<dbReference type="PANTHER" id="PTHR12302:SF3">
    <property type="entry name" value="SERINE_THREONINE-PROTEIN KINASE 31"/>
    <property type="match status" value="1"/>
</dbReference>
<dbReference type="InterPro" id="IPR002071">
    <property type="entry name" value="Thermonucl_AS"/>
</dbReference>
<name>A0A6C0Y6A2_9GAMM</name>
<dbReference type="InterPro" id="IPR016071">
    <property type="entry name" value="Staphylococal_nuclease_OB-fold"/>
</dbReference>
<evidence type="ECO:0000256" key="3">
    <source>
        <dbReference type="ARBA" id="ARBA00022801"/>
    </source>
</evidence>
<keyword evidence="3" id="KW-0378">Hydrolase</keyword>
<feature type="domain" description="TNase-like" evidence="5">
    <location>
        <begin position="21"/>
        <end position="151"/>
    </location>
</feature>
<dbReference type="EMBL" id="CP044456">
    <property type="protein sequence ID" value="QIC71787.1"/>
    <property type="molecule type" value="Genomic_DNA"/>
</dbReference>
<dbReference type="GO" id="GO:0016787">
    <property type="term" value="F:hydrolase activity"/>
    <property type="evidence" value="ECO:0007669"/>
    <property type="project" value="UniProtKB-KW"/>
</dbReference>
<dbReference type="AlphaFoldDB" id="A0A6C0Y6A2"/>
<dbReference type="PANTHER" id="PTHR12302">
    <property type="entry name" value="EBNA2 BINDING PROTEIN P100"/>
    <property type="match status" value="1"/>
</dbReference>
<accession>A0A6C0Y6A2</accession>
<dbReference type="SMART" id="SM00318">
    <property type="entry name" value="SNc"/>
    <property type="match status" value="1"/>
</dbReference>
<gene>
    <name evidence="6" type="ORF">FSC09_15455</name>
</gene>
<evidence type="ECO:0000256" key="4">
    <source>
        <dbReference type="SAM" id="SignalP"/>
    </source>
</evidence>
<organism evidence="6 7">
    <name type="scientific">Acinetobacter indicus</name>
    <dbReference type="NCBI Taxonomy" id="756892"/>
    <lineage>
        <taxon>Bacteria</taxon>
        <taxon>Pseudomonadati</taxon>
        <taxon>Pseudomonadota</taxon>
        <taxon>Gammaproteobacteria</taxon>
        <taxon>Moraxellales</taxon>
        <taxon>Moraxellaceae</taxon>
        <taxon>Acinetobacter</taxon>
    </lineage>
</organism>
<sequence length="166" mass="19077">MKRLSAITIGLTIACSMQAHADFSGKVVRISDGDTITVLDGRNQQQRIRFNQIDAPESSQAFGQKSRQNISYIHNQYVYVVEDSRDRYGRVLGTVYLMQNGKAPALKFRNSINYKQVKDGYAWVYRQYMKDPTLLVDENNARANKRGLWADPHPVAPWDYRKSKKS</sequence>
<keyword evidence="1" id="KW-0540">Nuclease</keyword>
<dbReference type="Gene3D" id="2.40.50.90">
    <property type="match status" value="1"/>
</dbReference>
<dbReference type="InterPro" id="IPR035437">
    <property type="entry name" value="SNase_OB-fold_sf"/>
</dbReference>
<evidence type="ECO:0000313" key="7">
    <source>
        <dbReference type="Proteomes" id="UP000503440"/>
    </source>
</evidence>
<dbReference type="GO" id="GO:0004519">
    <property type="term" value="F:endonuclease activity"/>
    <property type="evidence" value="ECO:0007669"/>
    <property type="project" value="UniProtKB-KW"/>
</dbReference>
<dbReference type="Proteomes" id="UP000503440">
    <property type="component" value="Plasmid pB18-1"/>
</dbReference>
<dbReference type="Pfam" id="PF00565">
    <property type="entry name" value="SNase"/>
    <property type="match status" value="1"/>
</dbReference>
<geneLocation type="plasmid" evidence="7">
    <name>pb18-1</name>
</geneLocation>
<dbReference type="PROSITE" id="PS51257">
    <property type="entry name" value="PROKAR_LIPOPROTEIN"/>
    <property type="match status" value="1"/>
</dbReference>